<evidence type="ECO:0000259" key="6">
    <source>
        <dbReference type="Pfam" id="PF05199"/>
    </source>
</evidence>
<dbReference type="PANTHER" id="PTHR42784:SF1">
    <property type="entry name" value="PYRANOSE 2-OXIDASE"/>
    <property type="match status" value="1"/>
</dbReference>
<dbReference type="InterPro" id="IPR007867">
    <property type="entry name" value="GMC_OxRtase_C"/>
</dbReference>
<evidence type="ECO:0000256" key="2">
    <source>
        <dbReference type="ARBA" id="ARBA00010790"/>
    </source>
</evidence>
<keyword evidence="5" id="KW-0560">Oxidoreductase</keyword>
<proteinExistence type="inferred from homology"/>
<dbReference type="InterPro" id="IPR051473">
    <property type="entry name" value="P2Ox-like"/>
</dbReference>
<sequence length="859" mass="96175">MMPHPPQFTTSIKGTTTQTGDALLHDMPESNSVPGYGIYRIALVDLVNPACGKHELSRKDDNALTASELSSLSDSPVNKWIVYPVSASEQGIGDFRISSIDGKHVLSWKEEDLSLVPSGSSRTTWNIEAAKGKNGDEIWHYLKISPNDKPGYYIKVNDTTGPLTKILTKEDEAPCSGWKFEKISDEVSEHLSWSALSAADGESFQQKFFNLTLKEAAWEEYDIIIVGSGIGGGILANDLYDTNSRLGKNAKRILLLERGGLVFHSHCLNTARPAGLANDRGQQNDTFFKQFKRQYLFEPKLEKEDAEIPGDPKRDPKQQDPWSGGAMYCLGGRSAAWGLFAPRVHDSVLRDKYHSQVYQDLREQYYDKAERLMLVSLPTTRRAHQHVMDRLTSKCQEVEPSVQWQWGRIASEFKDDRNFDFAEGAYSTIDKILEIAMSRPKTDVQSRSGDDVFTEHKYFKTVLNADVRSLNFDTNGAVTGVNVKAANGENTTINVRNPGKGVENGKVVLCAGSVHSPAILLRSDHTKAKIQDGKYNALHLTDHNILFFQASFRYTNPALREELGAMKLQTYAKIDNQIVLFNMSIDASSFLPRGKSPDPKLPKFIFVIMLQDELVKDNSIVLENDEPKIRLNRRNMPLSEEKMRKFILAAMKALVGSAGLEFVDFEDLKADSKFNDVNDKKFLKKIDIGYLPLGGVAHELGTLPMVSKLESDAFCLDSNLRVRPEICDGVYVCDLSCFPHSPAANPTLTLAALAIRLSRHLNERLRVKVQDNTRVYTVNQTSAKVRVFLSYQKPRGKSGNAEEAVVLAPGQEYSWQREANVPQGLFIYRLDMSSQEEKFLDRPVVLVAHPGKVTPILYD</sequence>
<evidence type="ECO:0000256" key="5">
    <source>
        <dbReference type="ARBA" id="ARBA00023002"/>
    </source>
</evidence>
<evidence type="ECO:0000313" key="8">
    <source>
        <dbReference type="Proteomes" id="UP000650582"/>
    </source>
</evidence>
<organism evidence="7 8">
    <name type="scientific">Rhizoctonia solani</name>
    <dbReference type="NCBI Taxonomy" id="456999"/>
    <lineage>
        <taxon>Eukaryota</taxon>
        <taxon>Fungi</taxon>
        <taxon>Dikarya</taxon>
        <taxon>Basidiomycota</taxon>
        <taxon>Agaricomycotina</taxon>
        <taxon>Agaricomycetes</taxon>
        <taxon>Cantharellales</taxon>
        <taxon>Ceratobasidiaceae</taxon>
        <taxon>Rhizoctonia</taxon>
    </lineage>
</organism>
<comment type="cofactor">
    <cofactor evidence="1">
        <name>FAD</name>
        <dbReference type="ChEBI" id="CHEBI:57692"/>
    </cofactor>
</comment>
<feature type="domain" description="Glucose-methanol-choline oxidoreductase C-terminal" evidence="6">
    <location>
        <begin position="624"/>
        <end position="754"/>
    </location>
</feature>
<dbReference type="PANTHER" id="PTHR42784">
    <property type="entry name" value="PYRANOSE 2-OXIDASE"/>
    <property type="match status" value="1"/>
</dbReference>
<evidence type="ECO:0000256" key="1">
    <source>
        <dbReference type="ARBA" id="ARBA00001974"/>
    </source>
</evidence>
<comment type="caution">
    <text evidence="7">The sequence shown here is derived from an EMBL/GenBank/DDBJ whole genome shotgun (WGS) entry which is preliminary data.</text>
</comment>
<evidence type="ECO:0000313" key="7">
    <source>
        <dbReference type="EMBL" id="KAF8676160.1"/>
    </source>
</evidence>
<protein>
    <submittedName>
        <fullName evidence="7">GMC oxidoreductase</fullName>
    </submittedName>
</protein>
<dbReference type="Pfam" id="PF05199">
    <property type="entry name" value="GMC_oxred_C"/>
    <property type="match status" value="1"/>
</dbReference>
<keyword evidence="3" id="KW-0285">Flavoprotein</keyword>
<reference evidence="7" key="1">
    <citation type="submission" date="2020-09" db="EMBL/GenBank/DDBJ databases">
        <title>Comparative genome analyses of four rice-infecting Rhizoctonia solani isolates reveal extensive enrichment of homogalacturonan modification genes.</title>
        <authorList>
            <person name="Lee D.-Y."/>
            <person name="Jeon J."/>
            <person name="Kim K.-T."/>
            <person name="Cheong K."/>
            <person name="Song H."/>
            <person name="Choi G."/>
            <person name="Ko J."/>
            <person name="Opiyo S.O."/>
            <person name="Zuo S."/>
            <person name="Madhav S."/>
            <person name="Lee Y.-H."/>
            <person name="Wang G.-L."/>
        </authorList>
    </citation>
    <scope>NUCLEOTIDE SEQUENCE</scope>
    <source>
        <strain evidence="7">AG1-IA YN-7</strain>
    </source>
</reference>
<evidence type="ECO:0000256" key="4">
    <source>
        <dbReference type="ARBA" id="ARBA00022827"/>
    </source>
</evidence>
<dbReference type="SUPFAM" id="SSF51905">
    <property type="entry name" value="FAD/NAD(P)-binding domain"/>
    <property type="match status" value="1"/>
</dbReference>
<gene>
    <name evidence="7" type="ORF">RHS04_06573</name>
</gene>
<accession>A0A8H7H3H9</accession>
<dbReference type="GO" id="GO:0016614">
    <property type="term" value="F:oxidoreductase activity, acting on CH-OH group of donors"/>
    <property type="evidence" value="ECO:0007669"/>
    <property type="project" value="InterPro"/>
</dbReference>
<evidence type="ECO:0000256" key="3">
    <source>
        <dbReference type="ARBA" id="ARBA00022630"/>
    </source>
</evidence>
<keyword evidence="4" id="KW-0274">FAD</keyword>
<dbReference type="InterPro" id="IPR036188">
    <property type="entry name" value="FAD/NAD-bd_sf"/>
</dbReference>
<dbReference type="Proteomes" id="UP000650582">
    <property type="component" value="Unassembled WGS sequence"/>
</dbReference>
<name>A0A8H7H3H9_9AGAM</name>
<comment type="similarity">
    <text evidence="2">Belongs to the GMC oxidoreductase family.</text>
</comment>
<dbReference type="Gene3D" id="3.50.50.60">
    <property type="entry name" value="FAD/NAD(P)-binding domain"/>
    <property type="match status" value="2"/>
</dbReference>
<dbReference type="AlphaFoldDB" id="A0A8H7H3H9"/>
<dbReference type="EMBL" id="JACYCC010000074">
    <property type="protein sequence ID" value="KAF8676160.1"/>
    <property type="molecule type" value="Genomic_DNA"/>
</dbReference>